<evidence type="ECO:0000313" key="3">
    <source>
        <dbReference type="EMBL" id="PZQ87316.1"/>
    </source>
</evidence>
<dbReference type="InterPro" id="IPR025746">
    <property type="entry name" value="PilX_N_dom"/>
</dbReference>
<name>A0A2W5RC81_ACIJO</name>
<comment type="caution">
    <text evidence="3">The sequence shown here is derived from an EMBL/GenBank/DDBJ whole genome shotgun (WGS) entry which is preliminary data.</text>
</comment>
<evidence type="ECO:0000256" key="1">
    <source>
        <dbReference type="SAM" id="Phobius"/>
    </source>
</evidence>
<feature type="domain" description="Type 4 fimbrial biogenesis protein PilX N-terminal" evidence="2">
    <location>
        <begin position="6"/>
        <end position="56"/>
    </location>
</feature>
<sequence length="253" mass="27337">MKQAQQGATLIVVLILLVVITVLGTLAIRQSMVTLNIATNSQAMQLMLQNADSAFFNVEKQSNIVQALSGSGMFGYIDGATNKDKELVFCYRGADQKKFFDLSNASIVEWNAPATKPKNNSLGKDGFCKVNDNSFNFFTSGRKAVMTQVAVKFATEASNDPFYGQVLGTDGNTVKLERSKPVKVFAISIMPSLTSADKAEIDKCLSEHMNEVTVPSGVTAATGANKSVTQCLSDLNVPFESTVTEYVITQDFV</sequence>
<proteinExistence type="predicted"/>
<keyword evidence="1" id="KW-0812">Transmembrane</keyword>
<gene>
    <name evidence="3" type="ORF">DI542_12110</name>
</gene>
<accession>A0A2W5RC81</accession>
<dbReference type="Pfam" id="PF14341">
    <property type="entry name" value="PilX_N"/>
    <property type="match status" value="1"/>
</dbReference>
<feature type="transmembrane region" description="Helical" evidence="1">
    <location>
        <begin position="7"/>
        <end position="28"/>
    </location>
</feature>
<reference evidence="3 4" key="1">
    <citation type="submission" date="2017-11" db="EMBL/GenBank/DDBJ databases">
        <title>Infants hospitalized years apart are colonized by the same room-sourced microbial strains.</title>
        <authorList>
            <person name="Brooks B."/>
            <person name="Olm M.R."/>
            <person name="Firek B.A."/>
            <person name="Baker R."/>
            <person name="Thomas B.C."/>
            <person name="Morowitz M.J."/>
            <person name="Banfield J.F."/>
        </authorList>
    </citation>
    <scope>NUCLEOTIDE SEQUENCE [LARGE SCALE GENOMIC DNA]</scope>
    <source>
        <strain evidence="3">S2_003_000_R3_20</strain>
    </source>
</reference>
<protein>
    <submittedName>
        <fullName evidence="3">Pilus assembly protein PilX</fullName>
    </submittedName>
</protein>
<evidence type="ECO:0000313" key="4">
    <source>
        <dbReference type="Proteomes" id="UP000249282"/>
    </source>
</evidence>
<keyword evidence="1" id="KW-1133">Transmembrane helix</keyword>
<organism evidence="3 4">
    <name type="scientific">Acinetobacter johnsonii</name>
    <dbReference type="NCBI Taxonomy" id="40214"/>
    <lineage>
        <taxon>Bacteria</taxon>
        <taxon>Pseudomonadati</taxon>
        <taxon>Pseudomonadota</taxon>
        <taxon>Gammaproteobacteria</taxon>
        <taxon>Moraxellales</taxon>
        <taxon>Moraxellaceae</taxon>
        <taxon>Acinetobacter</taxon>
    </lineage>
</organism>
<dbReference type="EMBL" id="QFQJ01000069">
    <property type="protein sequence ID" value="PZQ87316.1"/>
    <property type="molecule type" value="Genomic_DNA"/>
</dbReference>
<keyword evidence="1" id="KW-0472">Membrane</keyword>
<evidence type="ECO:0000259" key="2">
    <source>
        <dbReference type="Pfam" id="PF14341"/>
    </source>
</evidence>
<dbReference type="AlphaFoldDB" id="A0A2W5RC81"/>
<dbReference type="Proteomes" id="UP000249282">
    <property type="component" value="Unassembled WGS sequence"/>
</dbReference>